<name>A0A5R9J5W5_9PROT</name>
<keyword evidence="2" id="KW-1185">Reference proteome</keyword>
<accession>A0A5R9J5W5</accession>
<organism evidence="1 2">
    <name type="scientific">Lichenicoccus roseus</name>
    <dbReference type="NCBI Taxonomy" id="2683649"/>
    <lineage>
        <taxon>Bacteria</taxon>
        <taxon>Pseudomonadati</taxon>
        <taxon>Pseudomonadota</taxon>
        <taxon>Alphaproteobacteria</taxon>
        <taxon>Acetobacterales</taxon>
        <taxon>Acetobacteraceae</taxon>
        <taxon>Lichenicoccus</taxon>
    </lineage>
</organism>
<evidence type="ECO:0000313" key="1">
    <source>
        <dbReference type="EMBL" id="TLU72952.1"/>
    </source>
</evidence>
<dbReference type="RefSeq" id="WP_138325026.1">
    <property type="nucleotide sequence ID" value="NZ_VCDI01000002.1"/>
</dbReference>
<gene>
    <name evidence="1" type="ORF">FE263_05735</name>
</gene>
<dbReference type="Proteomes" id="UP000305654">
    <property type="component" value="Unassembled WGS sequence"/>
</dbReference>
<evidence type="ECO:0000313" key="2">
    <source>
        <dbReference type="Proteomes" id="UP000305654"/>
    </source>
</evidence>
<protein>
    <submittedName>
        <fullName evidence="1">Uncharacterized protein</fullName>
    </submittedName>
</protein>
<dbReference type="EMBL" id="VCDI01000002">
    <property type="protein sequence ID" value="TLU72952.1"/>
    <property type="molecule type" value="Genomic_DNA"/>
</dbReference>
<reference evidence="1 2" key="1">
    <citation type="submission" date="2019-05" db="EMBL/GenBank/DDBJ databases">
        <authorList>
            <person name="Pankratov T."/>
            <person name="Grouzdev D."/>
        </authorList>
    </citation>
    <scope>NUCLEOTIDE SEQUENCE [LARGE SCALE GENOMIC DNA]</scope>
    <source>
        <strain evidence="1 2">KEBCLARHB70R</strain>
    </source>
</reference>
<sequence length="102" mass="11628">MDIESFKASLAEDAPPPASSLALQALWWAGRQDWDRAHGVAQQDEGNPACDWVHAYLHRVEGDEGNARYWYRRARQPWPTQPPEQEWDAIGTELLTRTGQQA</sequence>
<dbReference type="AlphaFoldDB" id="A0A5R9J5W5"/>
<dbReference type="OrthoDB" id="370799at2"/>
<proteinExistence type="predicted"/>
<comment type="caution">
    <text evidence="1">The sequence shown here is derived from an EMBL/GenBank/DDBJ whole genome shotgun (WGS) entry which is preliminary data.</text>
</comment>